<dbReference type="Proteomes" id="UP000491334">
    <property type="component" value="Unassembled WGS sequence"/>
</dbReference>
<evidence type="ECO:0000313" key="1">
    <source>
        <dbReference type="EMBL" id="KAB6912174.1"/>
    </source>
</evidence>
<evidence type="ECO:0000313" key="2">
    <source>
        <dbReference type="EMBL" id="KAB6918157.1"/>
    </source>
</evidence>
<dbReference type="RefSeq" id="WP_131220680.1">
    <property type="nucleotide sequence ID" value="NZ_JAWWSS010000007.1"/>
</dbReference>
<proteinExistence type="predicted"/>
<organism evidence="1 3">
    <name type="scientific">Bifidobacterium longum</name>
    <dbReference type="NCBI Taxonomy" id="216816"/>
    <lineage>
        <taxon>Bacteria</taxon>
        <taxon>Bacillati</taxon>
        <taxon>Actinomycetota</taxon>
        <taxon>Actinomycetes</taxon>
        <taxon>Bifidobacteriales</taxon>
        <taxon>Bifidobacteriaceae</taxon>
        <taxon>Bifidobacterium</taxon>
    </lineage>
</organism>
<dbReference type="EMBL" id="WDZO01000017">
    <property type="protein sequence ID" value="KAB6912174.1"/>
    <property type="molecule type" value="Genomic_DNA"/>
</dbReference>
<reference evidence="3 4" key="1">
    <citation type="journal article" date="2019" name="Nat. Med.">
        <title>A library of human gut bacterial isolates paired with longitudinal multiomics data enables mechanistic microbiome research.</title>
        <authorList>
            <person name="Poyet M."/>
            <person name="Groussin M."/>
            <person name="Gibbons S.M."/>
            <person name="Avila-Pacheco J."/>
            <person name="Jiang X."/>
            <person name="Kearney S.M."/>
            <person name="Perrotta A.R."/>
            <person name="Berdy B."/>
            <person name="Zhao S."/>
            <person name="Lieberman T.D."/>
            <person name="Swanson P.K."/>
            <person name="Smith M."/>
            <person name="Roesemann S."/>
            <person name="Alexander J.E."/>
            <person name="Rich S.A."/>
            <person name="Livny J."/>
            <person name="Vlamakis H."/>
            <person name="Clish C."/>
            <person name="Bullock K."/>
            <person name="Deik A."/>
            <person name="Scott J."/>
            <person name="Pierce K.A."/>
            <person name="Xavier R.J."/>
            <person name="Alm E.J."/>
        </authorList>
    </citation>
    <scope>NUCLEOTIDE SEQUENCE [LARGE SCALE GENOMIC DNA]</scope>
    <source>
        <strain evidence="1 3">BIOML-A283</strain>
        <strain evidence="2 4">BIOML-A284</strain>
    </source>
</reference>
<evidence type="ECO:0000313" key="4">
    <source>
        <dbReference type="Proteomes" id="UP000491334"/>
    </source>
</evidence>
<accession>A0A6L4SF83</accession>
<dbReference type="Proteomes" id="UP000481350">
    <property type="component" value="Unassembled WGS sequence"/>
</dbReference>
<comment type="caution">
    <text evidence="1">The sequence shown here is derived from an EMBL/GenBank/DDBJ whole genome shotgun (WGS) entry which is preliminary data.</text>
</comment>
<protein>
    <submittedName>
        <fullName evidence="1">Uncharacterized protein</fullName>
    </submittedName>
</protein>
<evidence type="ECO:0000313" key="3">
    <source>
        <dbReference type="Proteomes" id="UP000481350"/>
    </source>
</evidence>
<sequence>MNDVLLDAGNIRLYWNRVEVVSGLIFKKTNVYYYSDFYSVKASGKTLTIKKSAMKNAIMLQFKNKKQAKEALDIINSHKQ</sequence>
<dbReference type="AlphaFoldDB" id="A0A6L4SF83"/>
<gene>
    <name evidence="1" type="ORF">GBJ98_07575</name>
    <name evidence="2" type="ORF">GBK06_06550</name>
</gene>
<name>A0A6L4SF83_BIFLN</name>
<dbReference type="EMBL" id="WDZP01000013">
    <property type="protein sequence ID" value="KAB6918157.1"/>
    <property type="molecule type" value="Genomic_DNA"/>
</dbReference>